<dbReference type="AlphaFoldDB" id="A0A133ZUK3"/>
<dbReference type="Proteomes" id="UP000070394">
    <property type="component" value="Unassembled WGS sequence"/>
</dbReference>
<reference evidence="2" key="1">
    <citation type="submission" date="2016-01" db="EMBL/GenBank/DDBJ databases">
        <authorList>
            <person name="Mitreva M."/>
            <person name="Pepin K.H."/>
            <person name="Mihindukulasuriya K.A."/>
            <person name="Fulton R."/>
            <person name="Fronick C."/>
            <person name="O'Laughlin M."/>
            <person name="Miner T."/>
            <person name="Herter B."/>
            <person name="Rosa B.A."/>
            <person name="Cordes M."/>
            <person name="Tomlinson C."/>
            <person name="Wollam A."/>
            <person name="Palsikar V.B."/>
            <person name="Mardis E.R."/>
            <person name="Wilson R.K."/>
        </authorList>
    </citation>
    <scope>NUCLEOTIDE SEQUENCE [LARGE SCALE GENOMIC DNA]</scope>
    <source>
        <strain evidence="2">DNF00896</strain>
    </source>
</reference>
<dbReference type="STRING" id="467210.HMPREF1866_01057"/>
<dbReference type="RefSeq" id="WP_278320402.1">
    <property type="nucleotide sequence ID" value="NZ_KQ959798.1"/>
</dbReference>
<dbReference type="PATRIC" id="fig|467210.3.peg.1046"/>
<evidence type="ECO:0000313" key="1">
    <source>
        <dbReference type="EMBL" id="KXB59096.1"/>
    </source>
</evidence>
<gene>
    <name evidence="1" type="ORF">HMPREF1866_01057</name>
</gene>
<keyword evidence="2" id="KW-1185">Reference proteome</keyword>
<name>A0A133ZUK3_9FIRM</name>
<organism evidence="1 2">
    <name type="scientific">Lachnoanaerobaculum saburreum</name>
    <dbReference type="NCBI Taxonomy" id="467210"/>
    <lineage>
        <taxon>Bacteria</taxon>
        <taxon>Bacillati</taxon>
        <taxon>Bacillota</taxon>
        <taxon>Clostridia</taxon>
        <taxon>Lachnospirales</taxon>
        <taxon>Lachnospiraceae</taxon>
        <taxon>Lachnoanaerobaculum</taxon>
    </lineage>
</organism>
<dbReference type="InterPro" id="IPR022385">
    <property type="entry name" value="Rhs_assc_core"/>
</dbReference>
<evidence type="ECO:0000313" key="2">
    <source>
        <dbReference type="Proteomes" id="UP000070394"/>
    </source>
</evidence>
<feature type="non-terminal residue" evidence="1">
    <location>
        <position position="1"/>
    </location>
</feature>
<proteinExistence type="predicted"/>
<dbReference type="EMBL" id="LSDA01000038">
    <property type="protein sequence ID" value="KXB59096.1"/>
    <property type="molecule type" value="Genomic_DNA"/>
</dbReference>
<protein>
    <submittedName>
        <fullName evidence="1">RHS repeat-associated core domain protein</fullName>
    </submittedName>
</protein>
<dbReference type="NCBIfam" id="TIGR03696">
    <property type="entry name" value="Rhs_assc_core"/>
    <property type="match status" value="1"/>
</dbReference>
<comment type="caution">
    <text evidence="1">The sequence shown here is derived from an EMBL/GenBank/DDBJ whole genome shotgun (WGS) entry which is preliminary data.</text>
</comment>
<dbReference type="Gene3D" id="2.180.10.10">
    <property type="entry name" value="RHS repeat-associated core"/>
    <property type="match status" value="1"/>
</dbReference>
<accession>A0A133ZUK3</accession>
<sequence length="428" mass="49517">KEYEKQIGYGEDGLKIILEENLSELTLSYEESYILDRTRAYHNLLQNKTIKRGSQAIQSYVWDFNVAYMEEGEKEFTYLQDELGSTIRLLEQGGESQAVYGYDEFGEDTYNTQGQIQPFGYTGYRYDNVADTYFAQAREYVLGVGRFAGEDKDWFIKFQSPESINLYTYCVSNPLIYVDKTGFDFRSTVGDYFGKEKDIFGLMIGEHWMVGTGKDIVEFPTMYTGENGPWGQYMMKNPILTGKVGDLVIPIGNKVKPGGSIDVTLEIPHMVIENDENAVGYQFLHGTNEEVGGFKISGNISKSKKGDVTYMMTYAWNDIIDPNFMYNTDIEKSNAAKENGLFTPKDYEIHLTWYDTTIIRAREGEMFWQKNLGWLKNWNKDWVSKLPGEYPKKYRASESEQEIIGVRWEKLRNQIYSSYPMYYCNTID</sequence>